<keyword evidence="10" id="KW-1185">Reference proteome</keyword>
<accession>A0ABW2Q4N9</accession>
<dbReference type="PANTHER" id="PTHR45663:SF11">
    <property type="entry name" value="GEO12009P1"/>
    <property type="match status" value="1"/>
</dbReference>
<dbReference type="NCBIfam" id="TIGR01068">
    <property type="entry name" value="thioredoxin"/>
    <property type="match status" value="1"/>
</dbReference>
<evidence type="ECO:0000259" key="8">
    <source>
        <dbReference type="PROSITE" id="PS51352"/>
    </source>
</evidence>
<dbReference type="PANTHER" id="PTHR45663">
    <property type="entry name" value="GEO12009P1"/>
    <property type="match status" value="1"/>
</dbReference>
<comment type="caution">
    <text evidence="9">The sequence shown here is derived from an EMBL/GenBank/DDBJ whole genome shotgun (WGS) entry which is preliminary data.</text>
</comment>
<dbReference type="PROSITE" id="PS51352">
    <property type="entry name" value="THIOREDOXIN_2"/>
    <property type="match status" value="1"/>
</dbReference>
<feature type="domain" description="Thioredoxin" evidence="8">
    <location>
        <begin position="1"/>
        <end position="108"/>
    </location>
</feature>
<protein>
    <recommendedName>
        <fullName evidence="6 7">Thioredoxin</fullName>
    </recommendedName>
</protein>
<reference evidence="10" key="1">
    <citation type="journal article" date="2019" name="Int. J. Syst. Evol. Microbiol.">
        <title>The Global Catalogue of Microorganisms (GCM) 10K type strain sequencing project: providing services to taxonomists for standard genome sequencing and annotation.</title>
        <authorList>
            <consortium name="The Broad Institute Genomics Platform"/>
            <consortium name="The Broad Institute Genome Sequencing Center for Infectious Disease"/>
            <person name="Wu L."/>
            <person name="Ma J."/>
        </authorList>
    </citation>
    <scope>NUCLEOTIDE SEQUENCE [LARGE SCALE GENOMIC DNA]</scope>
    <source>
        <strain evidence="10">JCM 1490</strain>
    </source>
</reference>
<dbReference type="Gene3D" id="3.40.30.10">
    <property type="entry name" value="Glutaredoxin"/>
    <property type="match status" value="1"/>
</dbReference>
<keyword evidence="5" id="KW-0676">Redox-active center</keyword>
<dbReference type="InterPro" id="IPR005746">
    <property type="entry name" value="Thioredoxin"/>
</dbReference>
<keyword evidence="3" id="KW-0249">Electron transport</keyword>
<dbReference type="InterPro" id="IPR013766">
    <property type="entry name" value="Thioredoxin_domain"/>
</dbReference>
<dbReference type="Proteomes" id="UP001596455">
    <property type="component" value="Unassembled WGS sequence"/>
</dbReference>
<dbReference type="RefSeq" id="WP_382390806.1">
    <property type="nucleotide sequence ID" value="NZ_JBHTCQ010000001.1"/>
</dbReference>
<dbReference type="PIRSF" id="PIRSF000077">
    <property type="entry name" value="Thioredoxin"/>
    <property type="match status" value="1"/>
</dbReference>
<dbReference type="PROSITE" id="PS00194">
    <property type="entry name" value="THIOREDOXIN_1"/>
    <property type="match status" value="1"/>
</dbReference>
<evidence type="ECO:0000313" key="9">
    <source>
        <dbReference type="EMBL" id="MFC7403907.1"/>
    </source>
</evidence>
<evidence type="ECO:0000256" key="3">
    <source>
        <dbReference type="ARBA" id="ARBA00022982"/>
    </source>
</evidence>
<proteinExistence type="inferred from homology"/>
<evidence type="ECO:0000256" key="7">
    <source>
        <dbReference type="PIRNR" id="PIRNR000077"/>
    </source>
</evidence>
<comment type="similarity">
    <text evidence="1 7">Belongs to the thioredoxin family.</text>
</comment>
<evidence type="ECO:0000256" key="4">
    <source>
        <dbReference type="ARBA" id="ARBA00023157"/>
    </source>
</evidence>
<dbReference type="PRINTS" id="PR00421">
    <property type="entry name" value="THIOREDOXIN"/>
</dbReference>
<gene>
    <name evidence="9" type="primary">trxA</name>
    <name evidence="9" type="ORF">ACFQQL_02195</name>
</gene>
<dbReference type="SUPFAM" id="SSF52833">
    <property type="entry name" value="Thioredoxin-like"/>
    <property type="match status" value="1"/>
</dbReference>
<keyword evidence="4" id="KW-1015">Disulfide bond</keyword>
<sequence>MSSVNDVTDATFEDEVLKSDKPVVVDFWADWCGPCKQMAPIIDEIAAEHGEQITFVKMDTDANHATPAKYGIISIPTFNVYVGGELAKTIVGAKPKKAFTDELSEYLT</sequence>
<organism evidence="9 10">
    <name type="scientific">Georgenia alba</name>
    <dbReference type="NCBI Taxonomy" id="2233858"/>
    <lineage>
        <taxon>Bacteria</taxon>
        <taxon>Bacillati</taxon>
        <taxon>Actinomycetota</taxon>
        <taxon>Actinomycetes</taxon>
        <taxon>Micrococcales</taxon>
        <taxon>Bogoriellaceae</taxon>
        <taxon>Georgenia</taxon>
    </lineage>
</organism>
<dbReference type="Pfam" id="PF00085">
    <property type="entry name" value="Thioredoxin"/>
    <property type="match status" value="1"/>
</dbReference>
<dbReference type="EMBL" id="JBHTCQ010000001">
    <property type="protein sequence ID" value="MFC7403907.1"/>
    <property type="molecule type" value="Genomic_DNA"/>
</dbReference>
<dbReference type="InterPro" id="IPR036249">
    <property type="entry name" value="Thioredoxin-like_sf"/>
</dbReference>
<evidence type="ECO:0000313" key="10">
    <source>
        <dbReference type="Proteomes" id="UP001596455"/>
    </source>
</evidence>
<evidence type="ECO:0000256" key="5">
    <source>
        <dbReference type="ARBA" id="ARBA00023284"/>
    </source>
</evidence>
<keyword evidence="2" id="KW-0813">Transport</keyword>
<dbReference type="CDD" id="cd02947">
    <property type="entry name" value="TRX_family"/>
    <property type="match status" value="1"/>
</dbReference>
<name>A0ABW2Q4N9_9MICO</name>
<evidence type="ECO:0000256" key="1">
    <source>
        <dbReference type="ARBA" id="ARBA00008987"/>
    </source>
</evidence>
<dbReference type="InterPro" id="IPR017937">
    <property type="entry name" value="Thioredoxin_CS"/>
</dbReference>
<evidence type="ECO:0000256" key="2">
    <source>
        <dbReference type="ARBA" id="ARBA00022448"/>
    </source>
</evidence>
<evidence type="ECO:0000256" key="6">
    <source>
        <dbReference type="NCBIfam" id="TIGR01068"/>
    </source>
</evidence>